<dbReference type="Pfam" id="PF24864">
    <property type="entry name" value="DUF7730"/>
    <property type="match status" value="1"/>
</dbReference>
<accession>R8BY12</accession>
<feature type="domain" description="DUF7730" evidence="1">
    <location>
        <begin position="33"/>
        <end position="174"/>
    </location>
</feature>
<dbReference type="eggNOG" id="ENOG502T0VH">
    <property type="taxonomic scope" value="Eukaryota"/>
</dbReference>
<dbReference type="Proteomes" id="UP000014074">
    <property type="component" value="Unassembled WGS sequence"/>
</dbReference>
<dbReference type="PANTHER" id="PTHR38790:SF4">
    <property type="entry name" value="2EXR DOMAIN-CONTAINING PROTEIN"/>
    <property type="match status" value="1"/>
</dbReference>
<name>R8BY12_PHAM7</name>
<dbReference type="GeneID" id="19322600"/>
<sequence length="225" mass="26896">MLSSSQARKIRYGLHLRLPEEGTKEAGAYEYNRQASPLLRLPAEIRIRIYELVLGNKQIYITYKPWQHKRRIKQSQLYYETIAGGFRYQLLQPEQNPWHGPRNNTALSSNARITLLSGVCRQLYHETALLPQKLNPWSFENTWVMERFIMREDHLTLLQRRAIHVLWCREHLTKAMEKKFGSLQVIVWKDGNRLLKQDLRKEPDIECFRREKLMRLDASQNRLVR</sequence>
<evidence type="ECO:0000313" key="3">
    <source>
        <dbReference type="Proteomes" id="UP000014074"/>
    </source>
</evidence>
<protein>
    <recommendedName>
        <fullName evidence="1">DUF7730 domain-containing protein</fullName>
    </recommendedName>
</protein>
<dbReference type="OrthoDB" id="5413827at2759"/>
<keyword evidence="3" id="KW-1185">Reference proteome</keyword>
<dbReference type="EMBL" id="KB932792">
    <property type="protein sequence ID" value="EOO04227.1"/>
    <property type="molecule type" value="Genomic_DNA"/>
</dbReference>
<organism evidence="2 3">
    <name type="scientific">Phaeoacremonium minimum (strain UCR-PA7)</name>
    <name type="common">Esca disease fungus</name>
    <name type="synonym">Togninia minima</name>
    <dbReference type="NCBI Taxonomy" id="1286976"/>
    <lineage>
        <taxon>Eukaryota</taxon>
        <taxon>Fungi</taxon>
        <taxon>Dikarya</taxon>
        <taxon>Ascomycota</taxon>
        <taxon>Pezizomycotina</taxon>
        <taxon>Sordariomycetes</taxon>
        <taxon>Sordariomycetidae</taxon>
        <taxon>Togniniales</taxon>
        <taxon>Togniniaceae</taxon>
        <taxon>Phaeoacremonium</taxon>
    </lineage>
</organism>
<proteinExistence type="predicted"/>
<dbReference type="KEGG" id="tmn:UCRPA7_236"/>
<dbReference type="PANTHER" id="PTHR38790">
    <property type="entry name" value="2EXR DOMAIN-CONTAINING PROTEIN-RELATED"/>
    <property type="match status" value="1"/>
</dbReference>
<dbReference type="InterPro" id="IPR056632">
    <property type="entry name" value="DUF7730"/>
</dbReference>
<dbReference type="HOGENOM" id="CLU_1261588_0_0_1"/>
<reference evidence="3" key="1">
    <citation type="journal article" date="2013" name="Genome Announc.">
        <title>Draft genome sequence of the ascomycete Phaeoacremonium aleophilum strain UCR-PA7, a causal agent of the esca disease complex in grapevines.</title>
        <authorList>
            <person name="Blanco-Ulate B."/>
            <person name="Rolshausen P."/>
            <person name="Cantu D."/>
        </authorList>
    </citation>
    <scope>NUCLEOTIDE SEQUENCE [LARGE SCALE GENOMIC DNA]</scope>
    <source>
        <strain evidence="3">UCR-PA7</strain>
    </source>
</reference>
<evidence type="ECO:0000313" key="2">
    <source>
        <dbReference type="EMBL" id="EOO04227.1"/>
    </source>
</evidence>
<evidence type="ECO:0000259" key="1">
    <source>
        <dbReference type="Pfam" id="PF24864"/>
    </source>
</evidence>
<dbReference type="RefSeq" id="XP_007911024.1">
    <property type="nucleotide sequence ID" value="XM_007912833.1"/>
</dbReference>
<dbReference type="AlphaFoldDB" id="R8BY12"/>
<gene>
    <name evidence="2" type="ORF">UCRPA7_236</name>
</gene>